<comment type="catalytic activity">
    <reaction evidence="4">
        <text>L-cysteine + L-glutamate + ATP = gamma-L-glutamyl-L-cysteine + ADP + phosphate + H(+)</text>
        <dbReference type="Rhea" id="RHEA:13285"/>
        <dbReference type="ChEBI" id="CHEBI:15378"/>
        <dbReference type="ChEBI" id="CHEBI:29985"/>
        <dbReference type="ChEBI" id="CHEBI:30616"/>
        <dbReference type="ChEBI" id="CHEBI:35235"/>
        <dbReference type="ChEBI" id="CHEBI:43474"/>
        <dbReference type="ChEBI" id="CHEBI:58173"/>
        <dbReference type="ChEBI" id="CHEBI:456216"/>
        <dbReference type="EC" id="6.3.2.2"/>
    </reaction>
</comment>
<dbReference type="SUPFAM" id="SSF55931">
    <property type="entry name" value="Glutamine synthetase/guanido kinase"/>
    <property type="match status" value="1"/>
</dbReference>
<dbReference type="GO" id="GO:0004357">
    <property type="term" value="F:glutamate-cysteine ligase activity"/>
    <property type="evidence" value="ECO:0007669"/>
    <property type="project" value="UniProtKB-EC"/>
</dbReference>
<dbReference type="EMBL" id="AP024233">
    <property type="protein sequence ID" value="BCO08468.1"/>
    <property type="molecule type" value="Genomic_DNA"/>
</dbReference>
<evidence type="ECO:0000256" key="2">
    <source>
        <dbReference type="ARBA" id="ARBA00022741"/>
    </source>
</evidence>
<dbReference type="RefSeq" id="WP_267928375.1">
    <property type="nucleotide sequence ID" value="NZ_AP024233.1"/>
</dbReference>
<evidence type="ECO:0000256" key="3">
    <source>
        <dbReference type="ARBA" id="ARBA00022840"/>
    </source>
</evidence>
<keyword evidence="1 4" id="KW-0436">Ligase</keyword>
<evidence type="ECO:0000313" key="6">
    <source>
        <dbReference type="Proteomes" id="UP001063350"/>
    </source>
</evidence>
<dbReference type="GO" id="GO:0042398">
    <property type="term" value="P:modified amino acid biosynthetic process"/>
    <property type="evidence" value="ECO:0007669"/>
    <property type="project" value="InterPro"/>
</dbReference>
<evidence type="ECO:0000256" key="4">
    <source>
        <dbReference type="HAMAP-Rule" id="MF_01609"/>
    </source>
</evidence>
<comment type="function">
    <text evidence="4">ATP-dependent carboxylate-amine ligase which exhibits weak glutamate--cysteine ligase activity.</text>
</comment>
<organism evidence="5 6">
    <name type="scientific">Desulfolithobacter dissulfuricans</name>
    <dbReference type="NCBI Taxonomy" id="2795293"/>
    <lineage>
        <taxon>Bacteria</taxon>
        <taxon>Pseudomonadati</taxon>
        <taxon>Thermodesulfobacteriota</taxon>
        <taxon>Desulfobulbia</taxon>
        <taxon>Desulfobulbales</taxon>
        <taxon>Desulfobulbaceae</taxon>
        <taxon>Desulfolithobacter</taxon>
    </lineage>
</organism>
<dbReference type="NCBIfam" id="TIGR02050">
    <property type="entry name" value="gshA_cyan_rel"/>
    <property type="match status" value="1"/>
</dbReference>
<gene>
    <name evidence="5" type="ORF">GF1_08440</name>
</gene>
<dbReference type="KEGG" id="ddu:GF1_08440"/>
<evidence type="ECO:0000313" key="5">
    <source>
        <dbReference type="EMBL" id="BCO08468.1"/>
    </source>
</evidence>
<dbReference type="InterPro" id="IPR006336">
    <property type="entry name" value="GCS2"/>
</dbReference>
<dbReference type="GO" id="GO:0005524">
    <property type="term" value="F:ATP binding"/>
    <property type="evidence" value="ECO:0007669"/>
    <property type="project" value="UniProtKB-KW"/>
</dbReference>
<dbReference type="InterPro" id="IPR011793">
    <property type="entry name" value="YbdK"/>
</dbReference>
<dbReference type="PANTHER" id="PTHR36510:SF1">
    <property type="entry name" value="GLUTAMATE--CYSTEINE LIGASE 2-RELATED"/>
    <property type="match status" value="1"/>
</dbReference>
<dbReference type="HAMAP" id="MF_01609">
    <property type="entry name" value="Glu_cys_ligase_2"/>
    <property type="match status" value="1"/>
</dbReference>
<keyword evidence="3 4" id="KW-0067">ATP-binding</keyword>
<dbReference type="Proteomes" id="UP001063350">
    <property type="component" value="Chromosome"/>
</dbReference>
<dbReference type="InterPro" id="IPR050141">
    <property type="entry name" value="GCL_type2/YbdK_subfam"/>
</dbReference>
<name>A0A915TYT2_9BACT</name>
<accession>A0A915TYT2</accession>
<dbReference type="InterPro" id="IPR014746">
    <property type="entry name" value="Gln_synth/guanido_kin_cat_dom"/>
</dbReference>
<dbReference type="Pfam" id="PF04107">
    <property type="entry name" value="GCS2"/>
    <property type="match status" value="1"/>
</dbReference>
<keyword evidence="2 4" id="KW-0547">Nucleotide-binding</keyword>
<protein>
    <recommendedName>
        <fullName evidence="4">Putative glutamate--cysteine ligase 2</fullName>
        <ecNumber evidence="4">6.3.2.2</ecNumber>
    </recommendedName>
    <alternativeName>
        <fullName evidence="4">Gamma-glutamylcysteine synthetase 2</fullName>
        <shortName evidence="4">GCS 2</shortName>
        <shortName evidence="4">Gamma-GCS 2</shortName>
    </alternativeName>
</protein>
<dbReference type="EC" id="6.3.2.2" evidence="4"/>
<dbReference type="AlphaFoldDB" id="A0A915TYT2"/>
<reference evidence="5" key="1">
    <citation type="submission" date="2020-12" db="EMBL/GenBank/DDBJ databases">
        <title>Desulfobium dissulfuricans gen. nov., sp. nov., a novel mesophilic, sulfate-reducing bacterium isolated from a deep-sea hydrothermal vent.</title>
        <authorList>
            <person name="Hashimoto Y."/>
            <person name="Tame A."/>
            <person name="Sawayama S."/>
            <person name="Miyazaki J."/>
            <person name="Takai K."/>
            <person name="Nakagawa S."/>
        </authorList>
    </citation>
    <scope>NUCLEOTIDE SEQUENCE</scope>
    <source>
        <strain evidence="5">GF1</strain>
    </source>
</reference>
<proteinExistence type="inferred from homology"/>
<sequence>MDSIPFAQSRLATLGVELEFQILDRETLALVPGARQILAAAPAEFASRLAPEFIQSMLEVLTGVCSDVDEVAEDLRHTIHMLADVAGDQGMVLHAASLHPFAEPLDQVLTPDPRYERIMDELQFVGRQFITQGLHVHVGMDDREMAVRVCDVLQGYLPVFLALTGSSPWFRGLDTGLASYRTKLFEALPLAGLSGYFGSWQAYEDELHMLMEQGIIHQVRDLWSDVRINPFFGTVEVRSCDLPARFAEIVGMAGLIQAFAVAIVEGVVAPARINQRILGYNKWQAARYGLEGRFLDPLGLFDYRVLTLHQAAEQLFSLLGPWMDRFGSRQWCHQLEGILERGTSARQQRELMQQENSFAKMIQSMRAQFWE</sequence>
<keyword evidence="6" id="KW-1185">Reference proteome</keyword>
<comment type="similarity">
    <text evidence="4">Belongs to the glutamate--cysteine ligase type 2 family. YbdK subfamily.</text>
</comment>
<dbReference type="PANTHER" id="PTHR36510">
    <property type="entry name" value="GLUTAMATE--CYSTEINE LIGASE 2-RELATED"/>
    <property type="match status" value="1"/>
</dbReference>
<dbReference type="Gene3D" id="3.30.590.20">
    <property type="match status" value="1"/>
</dbReference>
<evidence type="ECO:0000256" key="1">
    <source>
        <dbReference type="ARBA" id="ARBA00022598"/>
    </source>
</evidence>